<reference evidence="5" key="1">
    <citation type="submission" date="2025-08" db="UniProtKB">
        <authorList>
            <consortium name="RefSeq"/>
        </authorList>
    </citation>
    <scope>IDENTIFICATION</scope>
</reference>
<dbReference type="GeneID" id="103127681"/>
<evidence type="ECO:0000259" key="3">
    <source>
        <dbReference type="Pfam" id="PF07859"/>
    </source>
</evidence>
<evidence type="ECO:0000313" key="5">
    <source>
        <dbReference type="RefSeq" id="XP_007538624.2"/>
    </source>
</evidence>
<accession>A0A1S3APA5</accession>
<gene>
    <name evidence="5" type="primary">AADACL3</name>
</gene>
<name>A0A1S3APA5_ERIEU</name>
<dbReference type="Pfam" id="PF07859">
    <property type="entry name" value="Abhydrolase_3"/>
    <property type="match status" value="2"/>
</dbReference>
<dbReference type="InterPro" id="IPR029058">
    <property type="entry name" value="AB_hydrolase_fold"/>
</dbReference>
<feature type="domain" description="Alpha/beta hydrolase fold-3" evidence="3">
    <location>
        <begin position="117"/>
        <end position="260"/>
    </location>
</feature>
<dbReference type="RefSeq" id="XP_007538624.2">
    <property type="nucleotide sequence ID" value="XM_007538562.2"/>
</dbReference>
<dbReference type="InterPro" id="IPR017157">
    <property type="entry name" value="Arylacetamide_deacetylase"/>
</dbReference>
<evidence type="ECO:0000256" key="1">
    <source>
        <dbReference type="ARBA" id="ARBA00010515"/>
    </source>
</evidence>
<sequence>MVAALLLLLLLLSACVFFVGVPLWVVFSHFFTVDIPADIKQTVKLRILHCAFQLTLTWGTILEKLRICSMPQFIRFVHDLIPLKTDPAVVVTDLCFGTIPVKLYQPKASSSTLKTGIVYYHGGGGVLGSTRTHHGICRLLSKESDSVVVSVGYRQTPNFKFPVGTVDCISATIHFLRSLDTYGVDPNRVVVCGDSVGGGVSVVVCQKLMHCSDLPKIRAHIVIYAALQGLDFQSPSYQQNRRIPLLTLDFAFYCWSTYLNVSPVWKNAILGGAHIPPKVWEKYRKWLGPENIPEKFKKRGYRLIPKEPLNEDTYQEACLSLHGTISPLLADDAVVSRLPEACIVSCEYDLLLDHSLLYKKRLQDLGVPVTWYHMEDGFHGVLSTIEMKYLHFPCSRRILNTVVHFIKGL</sequence>
<protein>
    <submittedName>
        <fullName evidence="5">Arylacetamide deacetylase-like 3</fullName>
    </submittedName>
</protein>
<dbReference type="InParanoid" id="A0A1S3APA5"/>
<evidence type="ECO:0000256" key="2">
    <source>
        <dbReference type="ARBA" id="ARBA00022801"/>
    </source>
</evidence>
<keyword evidence="2" id="KW-0378">Hydrolase</keyword>
<feature type="domain" description="Alpha/beta hydrolase fold-3" evidence="3">
    <location>
        <begin position="322"/>
        <end position="382"/>
    </location>
</feature>
<dbReference type="STRING" id="9365.ENSEEUP00000000173"/>
<dbReference type="eggNOG" id="KOG1515">
    <property type="taxonomic scope" value="Eukaryota"/>
</dbReference>
<dbReference type="InterPro" id="IPR050300">
    <property type="entry name" value="GDXG_lipolytic_enzyme"/>
</dbReference>
<dbReference type="GO" id="GO:0016787">
    <property type="term" value="F:hydrolase activity"/>
    <property type="evidence" value="ECO:0007669"/>
    <property type="project" value="UniProtKB-KW"/>
</dbReference>
<dbReference type="OrthoDB" id="9664877at2759"/>
<dbReference type="FunCoup" id="A0A1S3APA5">
    <property type="interactions" value="14"/>
</dbReference>
<evidence type="ECO:0000313" key="4">
    <source>
        <dbReference type="Proteomes" id="UP001652624"/>
    </source>
</evidence>
<dbReference type="SUPFAM" id="SSF53474">
    <property type="entry name" value="alpha/beta-Hydrolases"/>
    <property type="match status" value="1"/>
</dbReference>
<proteinExistence type="inferred from homology"/>
<dbReference type="Gene3D" id="3.40.50.1820">
    <property type="entry name" value="alpha/beta hydrolase"/>
    <property type="match status" value="1"/>
</dbReference>
<dbReference type="Proteomes" id="UP001652624">
    <property type="component" value="Chromosome 13"/>
</dbReference>
<dbReference type="InterPro" id="IPR013094">
    <property type="entry name" value="AB_hydrolase_3"/>
</dbReference>
<dbReference type="CTD" id="126767"/>
<comment type="similarity">
    <text evidence="1">Belongs to the 'GDXG' lipolytic enzyme family.</text>
</comment>
<keyword evidence="4" id="KW-1185">Reference proteome</keyword>
<dbReference type="PANTHER" id="PTHR48081:SF32">
    <property type="entry name" value="ALPHA_BETA HYDROLASE FOLD-3 DOMAIN-CONTAINING PROTEIN"/>
    <property type="match status" value="1"/>
</dbReference>
<dbReference type="PIRSF" id="PIRSF037251">
    <property type="entry name" value="Arylacetamide_deacetylase"/>
    <property type="match status" value="1"/>
</dbReference>
<dbReference type="AlphaFoldDB" id="A0A1S3APA5"/>
<organism evidence="4 5">
    <name type="scientific">Erinaceus europaeus</name>
    <name type="common">Western European hedgehog</name>
    <dbReference type="NCBI Taxonomy" id="9365"/>
    <lineage>
        <taxon>Eukaryota</taxon>
        <taxon>Metazoa</taxon>
        <taxon>Chordata</taxon>
        <taxon>Craniata</taxon>
        <taxon>Vertebrata</taxon>
        <taxon>Euteleostomi</taxon>
        <taxon>Mammalia</taxon>
        <taxon>Eutheria</taxon>
        <taxon>Laurasiatheria</taxon>
        <taxon>Eulipotyphla</taxon>
        <taxon>Erinaceidae</taxon>
        <taxon>Erinaceinae</taxon>
        <taxon>Erinaceus</taxon>
    </lineage>
</organism>
<dbReference type="PANTHER" id="PTHR48081">
    <property type="entry name" value="AB HYDROLASE SUPERFAMILY PROTEIN C4A8.06C"/>
    <property type="match status" value="1"/>
</dbReference>